<evidence type="ECO:0000313" key="1">
    <source>
        <dbReference type="EMBL" id="KAL0475695.1"/>
    </source>
</evidence>
<keyword evidence="2" id="KW-1185">Reference proteome</keyword>
<dbReference type="PROSITE" id="PS51257">
    <property type="entry name" value="PROKAR_LIPOPROTEIN"/>
    <property type="match status" value="1"/>
</dbReference>
<accession>A0ABR3DSQ6</accession>
<reference evidence="1 2" key="1">
    <citation type="submission" date="2023-09" db="EMBL/GenBank/DDBJ databases">
        <title>Multi-omics analysis of a traditional fermented food reveals byproduct-associated fungal strains for waste-to-food upcycling.</title>
        <authorList>
            <consortium name="Lawrence Berkeley National Laboratory"/>
            <person name="Rekdal V.M."/>
            <person name="Villalobos-Escobedo J.M."/>
            <person name="Rodriguez-Valeron N."/>
            <person name="Garcia M.O."/>
            <person name="Vasquez D.P."/>
            <person name="Damayanti I."/>
            <person name="Sorensen P.M."/>
            <person name="Baidoo E.E."/>
            <person name="De Carvalho A.C."/>
            <person name="Riley R."/>
            <person name="Lipzen A."/>
            <person name="He G."/>
            <person name="Yan M."/>
            <person name="Haridas S."/>
            <person name="Daum C."/>
            <person name="Yoshinaga Y."/>
            <person name="Ng V."/>
            <person name="Grigoriev I.V."/>
            <person name="Munk R."/>
            <person name="Nuraida L."/>
            <person name="Wijaya C.H."/>
            <person name="Morales P.-C."/>
            <person name="Keasling J.D."/>
        </authorList>
    </citation>
    <scope>NUCLEOTIDE SEQUENCE [LARGE SCALE GENOMIC DNA]</scope>
    <source>
        <strain evidence="1 2">FGSC 2613</strain>
    </source>
</reference>
<protein>
    <submittedName>
        <fullName evidence="1">Uncharacterized protein</fullName>
    </submittedName>
</protein>
<dbReference type="Proteomes" id="UP001451303">
    <property type="component" value="Unassembled WGS sequence"/>
</dbReference>
<organism evidence="1 2">
    <name type="scientific">Neurospora intermedia</name>
    <dbReference type="NCBI Taxonomy" id="5142"/>
    <lineage>
        <taxon>Eukaryota</taxon>
        <taxon>Fungi</taxon>
        <taxon>Dikarya</taxon>
        <taxon>Ascomycota</taxon>
        <taxon>Pezizomycotina</taxon>
        <taxon>Sordariomycetes</taxon>
        <taxon>Sordariomycetidae</taxon>
        <taxon>Sordariales</taxon>
        <taxon>Sordariaceae</taxon>
        <taxon>Neurospora</taxon>
    </lineage>
</organism>
<dbReference type="EMBL" id="JAVLET010000001">
    <property type="protein sequence ID" value="KAL0475695.1"/>
    <property type="molecule type" value="Genomic_DNA"/>
</dbReference>
<gene>
    <name evidence="1" type="ORF">QR685DRAFT_431273</name>
</gene>
<sequence>MASRGGGGGLVVAVGGGCGEVQSYSSCHVQKKKTGWGNLAERKIGISGEGKHHLTIHPPSTQSWEEDPVLLLLRMFPLGVWTDNILTSRLYKVDP</sequence>
<proteinExistence type="predicted"/>
<evidence type="ECO:0000313" key="2">
    <source>
        <dbReference type="Proteomes" id="UP001451303"/>
    </source>
</evidence>
<name>A0ABR3DSQ6_NEUIN</name>
<comment type="caution">
    <text evidence="1">The sequence shown here is derived from an EMBL/GenBank/DDBJ whole genome shotgun (WGS) entry which is preliminary data.</text>
</comment>